<sequence length="69" mass="7331">MGKGGTVLGLIGIILGAGGLFFGFVAWNGQNNISSRSLVVGYGMDLRPIKIIQVGIKWVLGFLNLQIIK</sequence>
<organism evidence="2">
    <name type="scientific">marine sediment metagenome</name>
    <dbReference type="NCBI Taxonomy" id="412755"/>
    <lineage>
        <taxon>unclassified sequences</taxon>
        <taxon>metagenomes</taxon>
        <taxon>ecological metagenomes</taxon>
    </lineage>
</organism>
<comment type="caution">
    <text evidence="2">The sequence shown here is derived from an EMBL/GenBank/DDBJ whole genome shotgun (WGS) entry which is preliminary data.</text>
</comment>
<name>A0A0F9HWV6_9ZZZZ</name>
<reference evidence="2" key="1">
    <citation type="journal article" date="2015" name="Nature">
        <title>Complex archaea that bridge the gap between prokaryotes and eukaryotes.</title>
        <authorList>
            <person name="Spang A."/>
            <person name="Saw J.H."/>
            <person name="Jorgensen S.L."/>
            <person name="Zaremba-Niedzwiedzka K."/>
            <person name="Martijn J."/>
            <person name="Lind A.E."/>
            <person name="van Eijk R."/>
            <person name="Schleper C."/>
            <person name="Guy L."/>
            <person name="Ettema T.J."/>
        </authorList>
    </citation>
    <scope>NUCLEOTIDE SEQUENCE</scope>
</reference>
<keyword evidence="1" id="KW-0812">Transmembrane</keyword>
<proteinExistence type="predicted"/>
<gene>
    <name evidence="2" type="ORF">LCGC14_1653640</name>
</gene>
<dbReference type="AlphaFoldDB" id="A0A0F9HWV6"/>
<feature type="transmembrane region" description="Helical" evidence="1">
    <location>
        <begin position="6"/>
        <end position="27"/>
    </location>
</feature>
<protein>
    <submittedName>
        <fullName evidence="2">Uncharacterized protein</fullName>
    </submittedName>
</protein>
<accession>A0A0F9HWV6</accession>
<keyword evidence="1" id="KW-0472">Membrane</keyword>
<dbReference type="EMBL" id="LAZR01013942">
    <property type="protein sequence ID" value="KKM19632.1"/>
    <property type="molecule type" value="Genomic_DNA"/>
</dbReference>
<evidence type="ECO:0000313" key="2">
    <source>
        <dbReference type="EMBL" id="KKM19632.1"/>
    </source>
</evidence>
<keyword evidence="1" id="KW-1133">Transmembrane helix</keyword>
<evidence type="ECO:0000256" key="1">
    <source>
        <dbReference type="SAM" id="Phobius"/>
    </source>
</evidence>